<gene>
    <name evidence="1" type="ORF">DT376_31360</name>
</gene>
<protein>
    <submittedName>
        <fullName evidence="1">GntR family transcriptional regulator</fullName>
    </submittedName>
</protein>
<reference evidence="1 2" key="1">
    <citation type="submission" date="2018-07" db="EMBL/GenBank/DDBJ databases">
        <title>Mechanisms of high-level aminoglycoside resistance among Gram-negative pathogens in Brazil.</title>
        <authorList>
            <person name="Ballaben A.S."/>
            <person name="Darini A.L.C."/>
            <person name="Doi Y."/>
        </authorList>
    </citation>
    <scope>NUCLEOTIDE SEQUENCE [LARGE SCALE GENOMIC DNA]</scope>
    <source>
        <strain evidence="1 2">B2-305</strain>
    </source>
</reference>
<dbReference type="EMBL" id="QORE01001660">
    <property type="protein sequence ID" value="RCI71028.1"/>
    <property type="molecule type" value="Genomic_DNA"/>
</dbReference>
<comment type="caution">
    <text evidence="1">The sequence shown here is derived from an EMBL/GenBank/DDBJ whole genome shotgun (WGS) entry which is preliminary data.</text>
</comment>
<proteinExistence type="predicted"/>
<sequence length="22" mass="2554">REVLLEYGRHNCQLVLAALAER</sequence>
<evidence type="ECO:0000313" key="1">
    <source>
        <dbReference type="EMBL" id="RCI71028.1"/>
    </source>
</evidence>
<accession>A0A367M0Z2</accession>
<dbReference type="Proteomes" id="UP000253594">
    <property type="component" value="Unassembled WGS sequence"/>
</dbReference>
<dbReference type="AlphaFoldDB" id="A0A367M0Z2"/>
<organism evidence="1 2">
    <name type="scientific">Pseudomonas aeruginosa</name>
    <dbReference type="NCBI Taxonomy" id="287"/>
    <lineage>
        <taxon>Bacteria</taxon>
        <taxon>Pseudomonadati</taxon>
        <taxon>Pseudomonadota</taxon>
        <taxon>Gammaproteobacteria</taxon>
        <taxon>Pseudomonadales</taxon>
        <taxon>Pseudomonadaceae</taxon>
        <taxon>Pseudomonas</taxon>
    </lineage>
</organism>
<evidence type="ECO:0000313" key="2">
    <source>
        <dbReference type="Proteomes" id="UP000253594"/>
    </source>
</evidence>
<feature type="non-terminal residue" evidence="1">
    <location>
        <position position="1"/>
    </location>
</feature>
<name>A0A367M0Z2_PSEAI</name>